<evidence type="ECO:0000259" key="2">
    <source>
        <dbReference type="Pfam" id="PF10338"/>
    </source>
</evidence>
<feature type="compositionally biased region" description="Basic residues" evidence="1">
    <location>
        <begin position="113"/>
        <end position="133"/>
    </location>
</feature>
<dbReference type="InterPro" id="IPR019434">
    <property type="entry name" value="DUF2423"/>
</dbReference>
<accession>A0ABR0EI64</accession>
<feature type="compositionally biased region" description="Acidic residues" evidence="1">
    <location>
        <begin position="70"/>
        <end position="79"/>
    </location>
</feature>
<dbReference type="Proteomes" id="UP001305779">
    <property type="component" value="Unassembled WGS sequence"/>
</dbReference>
<proteinExistence type="predicted"/>
<dbReference type="PANTHER" id="PTHR28219">
    <property type="entry name" value="UPF0642 PROTEIN YBL028C"/>
    <property type="match status" value="1"/>
</dbReference>
<comment type="caution">
    <text evidence="3">The sequence shown here is derived from an EMBL/GenBank/DDBJ whole genome shotgun (WGS) entry which is preliminary data.</text>
</comment>
<feature type="region of interest" description="Disordered" evidence="1">
    <location>
        <begin position="1"/>
        <end position="26"/>
    </location>
</feature>
<dbReference type="EMBL" id="JAXOVC010000005">
    <property type="protein sequence ID" value="KAK4501202.1"/>
    <property type="molecule type" value="Genomic_DNA"/>
</dbReference>
<dbReference type="PANTHER" id="PTHR28219:SF1">
    <property type="entry name" value="UPF0642 PROTEIN YBL028C"/>
    <property type="match status" value="1"/>
</dbReference>
<evidence type="ECO:0000256" key="1">
    <source>
        <dbReference type="SAM" id="MobiDB-lite"/>
    </source>
</evidence>
<name>A0ABR0EI64_ZASCE</name>
<feature type="compositionally biased region" description="Polar residues" evidence="1">
    <location>
        <begin position="1"/>
        <end position="16"/>
    </location>
</feature>
<organism evidence="3 4">
    <name type="scientific">Zasmidium cellare</name>
    <name type="common">Wine cellar mold</name>
    <name type="synonym">Racodium cellare</name>
    <dbReference type="NCBI Taxonomy" id="395010"/>
    <lineage>
        <taxon>Eukaryota</taxon>
        <taxon>Fungi</taxon>
        <taxon>Dikarya</taxon>
        <taxon>Ascomycota</taxon>
        <taxon>Pezizomycotina</taxon>
        <taxon>Dothideomycetes</taxon>
        <taxon>Dothideomycetidae</taxon>
        <taxon>Mycosphaerellales</taxon>
        <taxon>Mycosphaerellaceae</taxon>
        <taxon>Zasmidium</taxon>
    </lineage>
</organism>
<gene>
    <name evidence="3" type="ORF">PRZ48_007009</name>
</gene>
<evidence type="ECO:0000313" key="3">
    <source>
        <dbReference type="EMBL" id="KAK4501202.1"/>
    </source>
</evidence>
<reference evidence="3 4" key="1">
    <citation type="journal article" date="2023" name="G3 (Bethesda)">
        <title>A chromosome-level genome assembly of Zasmidium syzygii isolated from banana leaves.</title>
        <authorList>
            <person name="van Westerhoven A.C."/>
            <person name="Mehrabi R."/>
            <person name="Talebi R."/>
            <person name="Steentjes M.B.F."/>
            <person name="Corcolon B."/>
            <person name="Chong P.A."/>
            <person name="Kema G.H.J."/>
            <person name="Seidl M.F."/>
        </authorList>
    </citation>
    <scope>NUCLEOTIDE SEQUENCE [LARGE SCALE GENOMIC DNA]</scope>
    <source>
        <strain evidence="3 4">P124</strain>
    </source>
</reference>
<feature type="region of interest" description="Disordered" evidence="1">
    <location>
        <begin position="39"/>
        <end position="133"/>
    </location>
</feature>
<feature type="compositionally biased region" description="Basic and acidic residues" evidence="1">
    <location>
        <begin position="99"/>
        <end position="112"/>
    </location>
</feature>
<sequence>MAKSARSSRTKANNQALKKKVFGPVETARNERLNAKLLELAQQPKEQMEIEEVEQEEPEETTTSKANEQAGDEPTEDVDMEKTSVNPNRPLRSKREIKRRQEFKKTQRIEKNPRKKARNLVKFPARRKTGGKK</sequence>
<evidence type="ECO:0000313" key="4">
    <source>
        <dbReference type="Proteomes" id="UP001305779"/>
    </source>
</evidence>
<dbReference type="Pfam" id="PF10338">
    <property type="entry name" value="YBL028C_N"/>
    <property type="match status" value="1"/>
</dbReference>
<feature type="compositionally biased region" description="Acidic residues" evidence="1">
    <location>
        <begin position="49"/>
        <end position="60"/>
    </location>
</feature>
<feature type="domain" description="DUF2423" evidence="2">
    <location>
        <begin position="1"/>
        <end position="44"/>
    </location>
</feature>
<keyword evidence="4" id="KW-1185">Reference proteome</keyword>
<protein>
    <recommendedName>
        <fullName evidence="2">DUF2423 domain-containing protein</fullName>
    </recommendedName>
</protein>